<dbReference type="InterPro" id="IPR033116">
    <property type="entry name" value="TRYPSIN_SER"/>
</dbReference>
<dbReference type="PRINTS" id="PR00722">
    <property type="entry name" value="CHYMOTRYPSIN"/>
</dbReference>
<evidence type="ECO:0000313" key="10">
    <source>
        <dbReference type="EMBL" id="SFW93272.1"/>
    </source>
</evidence>
<reference evidence="10" key="2">
    <citation type="journal article" date="2019" name="Gene Rep">
        <title>Eutherian third-party data gene collections.</title>
        <authorList>
            <person name="Premzl M."/>
        </authorList>
    </citation>
    <scope>NUCLEOTIDE SEQUENCE</scope>
</reference>
<evidence type="ECO:0000256" key="2">
    <source>
        <dbReference type="ARBA" id="ARBA00022670"/>
    </source>
</evidence>
<comment type="similarity">
    <text evidence="1">Belongs to the peptidase S1 family. Snake venom subfamily.</text>
</comment>
<accession>A0A1R3UGM7</accession>
<dbReference type="SUPFAM" id="SSF50494">
    <property type="entry name" value="Trypsin-like serine proteases"/>
    <property type="match status" value="1"/>
</dbReference>
<feature type="region of interest" description="Disordered" evidence="7">
    <location>
        <begin position="29"/>
        <end position="53"/>
    </location>
</feature>
<keyword evidence="2 6" id="KW-0645">Protease</keyword>
<dbReference type="FunFam" id="2.40.10.10:FF:000010">
    <property type="entry name" value="Kallikrein related peptidase 11"/>
    <property type="match status" value="1"/>
</dbReference>
<dbReference type="PROSITE" id="PS00134">
    <property type="entry name" value="TRYPSIN_HIS"/>
    <property type="match status" value="1"/>
</dbReference>
<dbReference type="PANTHER" id="PTHR24271">
    <property type="entry name" value="KALLIKREIN-RELATED"/>
    <property type="match status" value="1"/>
</dbReference>
<evidence type="ECO:0000256" key="3">
    <source>
        <dbReference type="ARBA" id="ARBA00022801"/>
    </source>
</evidence>
<dbReference type="AlphaFoldDB" id="A0A1R3UGM7"/>
<dbReference type="InterPro" id="IPR009003">
    <property type="entry name" value="Peptidase_S1_PA"/>
</dbReference>
<name>A0A1R3UGM7_CAVPO</name>
<evidence type="ECO:0000259" key="9">
    <source>
        <dbReference type="PROSITE" id="PS50240"/>
    </source>
</evidence>
<dbReference type="GO" id="GO:0006508">
    <property type="term" value="P:proteolysis"/>
    <property type="evidence" value="ECO:0007669"/>
    <property type="project" value="UniProtKB-KW"/>
</dbReference>
<keyword evidence="3 6" id="KW-0378">Hydrolase</keyword>
<dbReference type="GO" id="GO:0002803">
    <property type="term" value="P:positive regulation of antibacterial peptide production"/>
    <property type="evidence" value="ECO:0007669"/>
    <property type="project" value="TreeGrafter"/>
</dbReference>
<keyword evidence="8" id="KW-0732">Signal</keyword>
<dbReference type="InterPro" id="IPR043504">
    <property type="entry name" value="Peptidase_S1_PA_chymotrypsin"/>
</dbReference>
<dbReference type="Pfam" id="PF00089">
    <property type="entry name" value="Trypsin"/>
    <property type="match status" value="1"/>
</dbReference>
<dbReference type="SMART" id="SM00020">
    <property type="entry name" value="Tryp_SPc"/>
    <property type="match status" value="1"/>
</dbReference>
<gene>
    <name evidence="10" type="primary">KLND</name>
</gene>
<dbReference type="PROSITE" id="PS50240">
    <property type="entry name" value="TRYPSIN_DOM"/>
    <property type="match status" value="1"/>
</dbReference>
<dbReference type="CDD" id="cd00190">
    <property type="entry name" value="Tryp_SPc"/>
    <property type="match status" value="1"/>
</dbReference>
<dbReference type="Gene3D" id="2.40.10.10">
    <property type="entry name" value="Trypsin-like serine proteases"/>
    <property type="match status" value="2"/>
</dbReference>
<evidence type="ECO:0000256" key="4">
    <source>
        <dbReference type="ARBA" id="ARBA00022825"/>
    </source>
</evidence>
<feature type="compositionally biased region" description="Basic and acidic residues" evidence="7">
    <location>
        <begin position="33"/>
        <end position="52"/>
    </location>
</feature>
<evidence type="ECO:0000256" key="8">
    <source>
        <dbReference type="SAM" id="SignalP"/>
    </source>
</evidence>
<keyword evidence="4 6" id="KW-0720">Serine protease</keyword>
<dbReference type="InterPro" id="IPR001254">
    <property type="entry name" value="Trypsin_dom"/>
</dbReference>
<dbReference type="GO" id="GO:0030141">
    <property type="term" value="C:secretory granule"/>
    <property type="evidence" value="ECO:0007669"/>
    <property type="project" value="TreeGrafter"/>
</dbReference>
<feature type="signal peptide" evidence="8">
    <location>
        <begin position="1"/>
        <end position="21"/>
    </location>
</feature>
<sequence>MAGPRFLPLLLLLLSSALVTAEWGPEDAPWVHSDGHTQYGDRETQDGDRTGDGTRIINGDPCKEGSNPWQVALLKGNQLHCGGVLVDRRWVLTAAHCKMGQYVVHLGSDKLGDRRAQKIKATQSFRHPHYSTQTHENDIMLVRLDSPARMSSRVKAAKLPTRCEPAGTSCSISGWGTTTSPQVTFPAELMCADVNLVASSECKKVYKELLGKSMLCAGVKDSKTNTCNGDSGGPLMCKGTVQGIVSWGTFPCGKPNEPGVYTQVCKYSNWVKETMRKHR</sequence>
<protein>
    <submittedName>
        <fullName evidence="10">Kallikrein D</fullName>
    </submittedName>
</protein>
<feature type="domain" description="Peptidase S1" evidence="9">
    <location>
        <begin position="56"/>
        <end position="276"/>
    </location>
</feature>
<dbReference type="InterPro" id="IPR001314">
    <property type="entry name" value="Peptidase_S1A"/>
</dbReference>
<dbReference type="PANTHER" id="PTHR24271:SF45">
    <property type="entry name" value="KALLIKREIN-7"/>
    <property type="match status" value="1"/>
</dbReference>
<keyword evidence="5" id="KW-1015">Disulfide bond</keyword>
<dbReference type="PROSITE" id="PS00135">
    <property type="entry name" value="TRYPSIN_SER"/>
    <property type="match status" value="1"/>
</dbReference>
<evidence type="ECO:0000256" key="6">
    <source>
        <dbReference type="RuleBase" id="RU363034"/>
    </source>
</evidence>
<dbReference type="GO" id="GO:0004252">
    <property type="term" value="F:serine-type endopeptidase activity"/>
    <property type="evidence" value="ECO:0007669"/>
    <property type="project" value="InterPro"/>
</dbReference>
<reference evidence="10" key="1">
    <citation type="journal article" date="2017" name="Mol. Genet. Metab. Rep.">
        <title>Comparative genomic analysis of eutherian kallikrein genes.</title>
        <authorList>
            <person name="Premzl M."/>
        </authorList>
    </citation>
    <scope>NUCLEOTIDE SEQUENCE</scope>
</reference>
<evidence type="ECO:0000256" key="5">
    <source>
        <dbReference type="ARBA" id="ARBA00023157"/>
    </source>
</evidence>
<dbReference type="EMBL" id="LT631625">
    <property type="protein sequence ID" value="SFW93272.1"/>
    <property type="molecule type" value="Genomic_DNA"/>
</dbReference>
<dbReference type="InterPro" id="IPR018114">
    <property type="entry name" value="TRYPSIN_HIS"/>
</dbReference>
<dbReference type="OrthoDB" id="10061449at2759"/>
<organism evidence="10">
    <name type="scientific">Cavia porcellus</name>
    <name type="common">Guinea pig</name>
    <dbReference type="NCBI Taxonomy" id="10141"/>
    <lineage>
        <taxon>Eukaryota</taxon>
        <taxon>Metazoa</taxon>
        <taxon>Chordata</taxon>
        <taxon>Craniata</taxon>
        <taxon>Vertebrata</taxon>
        <taxon>Euteleostomi</taxon>
        <taxon>Mammalia</taxon>
        <taxon>Eutheria</taxon>
        <taxon>Euarchontoglires</taxon>
        <taxon>Glires</taxon>
        <taxon>Rodentia</taxon>
        <taxon>Hystricomorpha</taxon>
        <taxon>Caviidae</taxon>
        <taxon>Cavia</taxon>
    </lineage>
</organism>
<evidence type="ECO:0000256" key="7">
    <source>
        <dbReference type="SAM" id="MobiDB-lite"/>
    </source>
</evidence>
<dbReference type="FunFam" id="2.40.10.10:FF:000021">
    <property type="entry name" value="Kallikrein 1"/>
    <property type="match status" value="1"/>
</dbReference>
<feature type="chain" id="PRO_5010365808" evidence="8">
    <location>
        <begin position="22"/>
        <end position="279"/>
    </location>
</feature>
<evidence type="ECO:0000256" key="1">
    <source>
        <dbReference type="ARBA" id="ARBA00009228"/>
    </source>
</evidence>
<proteinExistence type="inferred from homology"/>